<evidence type="ECO:0000256" key="1">
    <source>
        <dbReference type="SAM" id="MobiDB-lite"/>
    </source>
</evidence>
<evidence type="ECO:0000313" key="2">
    <source>
        <dbReference type="EMBL" id="KAI5340772.1"/>
    </source>
</evidence>
<accession>A0AAD4WES5</accession>
<dbReference type="Proteomes" id="UP001054821">
    <property type="component" value="Chromosome 3"/>
</dbReference>
<sequence length="69" mass="7846">MGKGEKLPCEELKELKEPKEEGGEVKSEGGGKWRMAEKVWARLDESLRLVRTSSFAATLDTPKARRERE</sequence>
<dbReference type="AlphaFoldDB" id="A0AAD4WES5"/>
<protein>
    <submittedName>
        <fullName evidence="2">Uncharacterized protein</fullName>
    </submittedName>
</protein>
<dbReference type="EMBL" id="JAJFAZ020000003">
    <property type="protein sequence ID" value="KAI5340772.1"/>
    <property type="molecule type" value="Genomic_DNA"/>
</dbReference>
<comment type="caution">
    <text evidence="2">The sequence shown here is derived from an EMBL/GenBank/DDBJ whole genome shotgun (WGS) entry which is preliminary data.</text>
</comment>
<proteinExistence type="predicted"/>
<evidence type="ECO:0000313" key="3">
    <source>
        <dbReference type="Proteomes" id="UP001054821"/>
    </source>
</evidence>
<organism evidence="2 3">
    <name type="scientific">Prunus dulcis</name>
    <name type="common">Almond</name>
    <name type="synonym">Amygdalus dulcis</name>
    <dbReference type="NCBI Taxonomy" id="3755"/>
    <lineage>
        <taxon>Eukaryota</taxon>
        <taxon>Viridiplantae</taxon>
        <taxon>Streptophyta</taxon>
        <taxon>Embryophyta</taxon>
        <taxon>Tracheophyta</taxon>
        <taxon>Spermatophyta</taxon>
        <taxon>Magnoliopsida</taxon>
        <taxon>eudicotyledons</taxon>
        <taxon>Gunneridae</taxon>
        <taxon>Pentapetalae</taxon>
        <taxon>rosids</taxon>
        <taxon>fabids</taxon>
        <taxon>Rosales</taxon>
        <taxon>Rosaceae</taxon>
        <taxon>Amygdaloideae</taxon>
        <taxon>Amygdaleae</taxon>
        <taxon>Prunus</taxon>
    </lineage>
</organism>
<name>A0AAD4WES5_PRUDU</name>
<keyword evidence="3" id="KW-1185">Reference proteome</keyword>
<reference evidence="2 3" key="1">
    <citation type="journal article" date="2022" name="G3 (Bethesda)">
        <title>Whole-genome sequence and methylome profiling of the almond [Prunus dulcis (Mill.) D.A. Webb] cultivar 'Nonpareil'.</title>
        <authorList>
            <person name="D'Amico-Willman K.M."/>
            <person name="Ouma W.Z."/>
            <person name="Meulia T."/>
            <person name="Sideli G.M."/>
            <person name="Gradziel T.M."/>
            <person name="Fresnedo-Ramirez J."/>
        </authorList>
    </citation>
    <scope>NUCLEOTIDE SEQUENCE [LARGE SCALE GENOMIC DNA]</scope>
    <source>
        <strain evidence="2">Clone GOH B32 T37-40</strain>
    </source>
</reference>
<feature type="region of interest" description="Disordered" evidence="1">
    <location>
        <begin position="1"/>
        <end position="31"/>
    </location>
</feature>
<gene>
    <name evidence="2" type="ORF">L3X38_020046</name>
</gene>